<keyword evidence="3" id="KW-1185">Reference proteome</keyword>
<evidence type="ECO:0000313" key="3">
    <source>
        <dbReference type="Proteomes" id="UP001152622"/>
    </source>
</evidence>
<name>A0A9Q1E966_SYNKA</name>
<dbReference type="AlphaFoldDB" id="A0A9Q1E966"/>
<evidence type="ECO:0000313" key="2">
    <source>
        <dbReference type="EMBL" id="KAJ8334548.1"/>
    </source>
</evidence>
<gene>
    <name evidence="2" type="ORF">SKAU_G00401870</name>
</gene>
<proteinExistence type="predicted"/>
<protein>
    <submittedName>
        <fullName evidence="2">Uncharacterized protein</fullName>
    </submittedName>
</protein>
<evidence type="ECO:0000256" key="1">
    <source>
        <dbReference type="SAM" id="MobiDB-lite"/>
    </source>
</evidence>
<comment type="caution">
    <text evidence="2">The sequence shown here is derived from an EMBL/GenBank/DDBJ whole genome shotgun (WGS) entry which is preliminary data.</text>
</comment>
<feature type="region of interest" description="Disordered" evidence="1">
    <location>
        <begin position="102"/>
        <end position="123"/>
    </location>
</feature>
<dbReference type="EMBL" id="JAINUF010000021">
    <property type="protein sequence ID" value="KAJ8334548.1"/>
    <property type="molecule type" value="Genomic_DNA"/>
</dbReference>
<dbReference type="Proteomes" id="UP001152622">
    <property type="component" value="Chromosome 21"/>
</dbReference>
<reference evidence="2" key="1">
    <citation type="journal article" date="2023" name="Science">
        <title>Genome structures resolve the early diversification of teleost fishes.</title>
        <authorList>
            <person name="Parey E."/>
            <person name="Louis A."/>
            <person name="Montfort J."/>
            <person name="Bouchez O."/>
            <person name="Roques C."/>
            <person name="Iampietro C."/>
            <person name="Lluch J."/>
            <person name="Castinel A."/>
            <person name="Donnadieu C."/>
            <person name="Desvignes T."/>
            <person name="Floi Bucao C."/>
            <person name="Jouanno E."/>
            <person name="Wen M."/>
            <person name="Mejri S."/>
            <person name="Dirks R."/>
            <person name="Jansen H."/>
            <person name="Henkel C."/>
            <person name="Chen W.J."/>
            <person name="Zahm M."/>
            <person name="Cabau C."/>
            <person name="Klopp C."/>
            <person name="Thompson A.W."/>
            <person name="Robinson-Rechavi M."/>
            <person name="Braasch I."/>
            <person name="Lecointre G."/>
            <person name="Bobe J."/>
            <person name="Postlethwait J.H."/>
            <person name="Berthelot C."/>
            <person name="Roest Crollius H."/>
            <person name="Guiguen Y."/>
        </authorList>
    </citation>
    <scope>NUCLEOTIDE SEQUENCE</scope>
    <source>
        <strain evidence="2">WJC10195</strain>
    </source>
</reference>
<organism evidence="2 3">
    <name type="scientific">Synaphobranchus kaupii</name>
    <name type="common">Kaup's arrowtooth eel</name>
    <dbReference type="NCBI Taxonomy" id="118154"/>
    <lineage>
        <taxon>Eukaryota</taxon>
        <taxon>Metazoa</taxon>
        <taxon>Chordata</taxon>
        <taxon>Craniata</taxon>
        <taxon>Vertebrata</taxon>
        <taxon>Euteleostomi</taxon>
        <taxon>Actinopterygii</taxon>
        <taxon>Neopterygii</taxon>
        <taxon>Teleostei</taxon>
        <taxon>Anguilliformes</taxon>
        <taxon>Synaphobranchidae</taxon>
        <taxon>Synaphobranchus</taxon>
    </lineage>
</organism>
<sequence>MSRNPPELRLLLSEEERGREGEECETEAAVVTVFIVGSAGASRSTNGKWQWALHKNIRTRPQARHWLAADGSLRQFSQQGAMQIGLLFASFPLPRHNWVGGGGGSLARPSTPPTGCPANQQAPDPEALAAEFNRKASAAETPEATQRIYYSRARESALSQATITDNRTASNSAEARLLGELGPESPALCGDEMEFGLISGSGFRKVY</sequence>
<accession>A0A9Q1E966</accession>